<feature type="domain" description="Aminopeptidase N-like N-terminal" evidence="14">
    <location>
        <begin position="146"/>
        <end position="211"/>
    </location>
</feature>
<keyword evidence="8" id="KW-0479">Metal-binding</keyword>
<proteinExistence type="inferred from homology"/>
<evidence type="ECO:0000259" key="13">
    <source>
        <dbReference type="Pfam" id="PF01433"/>
    </source>
</evidence>
<dbReference type="Pfam" id="PF01433">
    <property type="entry name" value="Peptidase_M1"/>
    <property type="match status" value="1"/>
</dbReference>
<dbReference type="Pfam" id="PF17900">
    <property type="entry name" value="Peptidase_M1_N"/>
    <property type="match status" value="1"/>
</dbReference>
<keyword evidence="7" id="KW-0645">Protease</keyword>
<feature type="domain" description="Peptidase M1 membrane alanine aminopeptidase" evidence="13">
    <location>
        <begin position="255"/>
        <end position="460"/>
    </location>
</feature>
<keyword evidence="16" id="KW-1185">Reference proteome</keyword>
<comment type="cofactor">
    <cofactor evidence="2">
        <name>Zn(2+)</name>
        <dbReference type="ChEBI" id="CHEBI:29105"/>
    </cofactor>
</comment>
<dbReference type="InterPro" id="IPR050344">
    <property type="entry name" value="Peptidase_M1_aminopeptidases"/>
</dbReference>
<evidence type="ECO:0000256" key="12">
    <source>
        <dbReference type="SAM" id="SignalP"/>
    </source>
</evidence>
<dbReference type="InterPro" id="IPR045357">
    <property type="entry name" value="Aminopeptidase_N-like_N"/>
</dbReference>
<dbReference type="AlphaFoldDB" id="A0A1Q5ZVC5"/>
<evidence type="ECO:0000256" key="11">
    <source>
        <dbReference type="ARBA" id="ARBA00023049"/>
    </source>
</evidence>
<keyword evidence="11" id="KW-0482">Metalloprotease</keyword>
<dbReference type="SUPFAM" id="SSF55486">
    <property type="entry name" value="Metalloproteases ('zincins'), catalytic domain"/>
    <property type="match status" value="1"/>
</dbReference>
<comment type="similarity">
    <text evidence="3">Belongs to the peptidase M1 family.</text>
</comment>
<feature type="signal peptide" evidence="12">
    <location>
        <begin position="1"/>
        <end position="23"/>
    </location>
</feature>
<comment type="caution">
    <text evidence="15">The sequence shown here is derived from an EMBL/GenBank/DDBJ whole genome shotgun (WGS) entry which is preliminary data.</text>
</comment>
<dbReference type="Gene3D" id="2.60.40.1730">
    <property type="entry name" value="tricorn interacting facor f3 domain"/>
    <property type="match status" value="1"/>
</dbReference>
<keyword evidence="6" id="KW-0031">Aminopeptidase</keyword>
<dbReference type="Proteomes" id="UP000186720">
    <property type="component" value="Unassembled WGS sequence"/>
</dbReference>
<dbReference type="Gene3D" id="1.10.390.10">
    <property type="entry name" value="Neutral Protease Domain 2"/>
    <property type="match status" value="1"/>
</dbReference>
<evidence type="ECO:0000256" key="7">
    <source>
        <dbReference type="ARBA" id="ARBA00022670"/>
    </source>
</evidence>
<dbReference type="InterPro" id="IPR042097">
    <property type="entry name" value="Aminopeptidase_N-like_N_sf"/>
</dbReference>
<evidence type="ECO:0000256" key="9">
    <source>
        <dbReference type="ARBA" id="ARBA00022801"/>
    </source>
</evidence>
<comment type="catalytic activity">
    <reaction evidence="1">
        <text>Release of an N-terminal amino acid, Xaa-|-Yaa- from a peptide, amide or arylamide. Xaa is preferably Ala, but may be most amino acids including Pro (slow action). When a terminal hydrophobic residue is followed by a prolyl residue, the two may be released as an intact Xaa-Pro dipeptide.</text>
        <dbReference type="EC" id="3.4.11.2"/>
    </reaction>
</comment>
<evidence type="ECO:0000256" key="5">
    <source>
        <dbReference type="ARBA" id="ARBA00015611"/>
    </source>
</evidence>
<dbReference type="OrthoDB" id="100605at2"/>
<dbReference type="GO" id="GO:0043171">
    <property type="term" value="P:peptide catabolic process"/>
    <property type="evidence" value="ECO:0007669"/>
    <property type="project" value="TreeGrafter"/>
</dbReference>
<dbReference type="PRINTS" id="PR00756">
    <property type="entry name" value="ALADIPTASE"/>
</dbReference>
<dbReference type="GO" id="GO:0042277">
    <property type="term" value="F:peptide binding"/>
    <property type="evidence" value="ECO:0007669"/>
    <property type="project" value="TreeGrafter"/>
</dbReference>
<dbReference type="SUPFAM" id="SSF63737">
    <property type="entry name" value="Leukotriene A4 hydrolase N-terminal domain"/>
    <property type="match status" value="1"/>
</dbReference>
<keyword evidence="10" id="KW-0862">Zinc</keyword>
<feature type="chain" id="PRO_5010254070" description="Aminopeptidase N" evidence="12">
    <location>
        <begin position="24"/>
        <end position="876"/>
    </location>
</feature>
<reference evidence="15 16" key="1">
    <citation type="submission" date="2016-11" db="EMBL/GenBank/DDBJ databases">
        <title>Whole Genome Sequencing of Mucilaginibacter polytrichastri RG4-7(T) isolated from the moss sample.</title>
        <authorList>
            <person name="Li Y."/>
        </authorList>
    </citation>
    <scope>NUCLEOTIDE SEQUENCE [LARGE SCALE GENOMIC DNA]</scope>
    <source>
        <strain evidence="15 16">RG4-7</strain>
    </source>
</reference>
<dbReference type="GO" id="GO:0016020">
    <property type="term" value="C:membrane"/>
    <property type="evidence" value="ECO:0007669"/>
    <property type="project" value="TreeGrafter"/>
</dbReference>
<dbReference type="InterPro" id="IPR027268">
    <property type="entry name" value="Peptidase_M4/M1_CTD_sf"/>
</dbReference>
<dbReference type="RefSeq" id="WP_074488441.1">
    <property type="nucleotide sequence ID" value="NZ_FPAM01000001.1"/>
</dbReference>
<evidence type="ECO:0000259" key="14">
    <source>
        <dbReference type="Pfam" id="PF17900"/>
    </source>
</evidence>
<evidence type="ECO:0000256" key="6">
    <source>
        <dbReference type="ARBA" id="ARBA00022438"/>
    </source>
</evidence>
<sequence length="876" mass="99768">MISKIKTYATTALLLAGAASAFAQGARPLVEPGVSLKLATYRHTALSNLQYTLNFDIPAEKSQAINATENISFTLKSLVQPLQLDFKQPAEKVKAISVNGQDIPVDWANEHLVVDTKYLHAGINKIYLKFTAGNESLNRNDDYLYALFVPDRARTVFPCFDQPDLKSRFLLTLQVPSDWKVLANGAKKDSVVNGQRTTFHFANSDKLPTYLFSFTAGKYTYAQQSVGKHTAVFLYRETDATKIKLSVDSVFIAHKNAISFLENWTGIPFPFQKVGFVAIPDFQFGGMEHPGEVQYKASALFLEDGATKDQFISRSNLVSHETAHMWFGDMVTMEWFNDVWMKEVFANFMADKVTEKMMGSETFNLKFLQDHYPAAYGIDRTQGANPIRQQLDNLQDAGSLYGNIIYHKAPIMMRQLELLMGAANFRLGIQEYLKKYAYTNATWNDLIAILSKHSKTDLYAWNKVWVNQPGRPVFDYNINYAGNKISKFTLTQHAEFGEQRSWPQAFNVTLVYPDHSQNITVNMIGTQLDLKAAEGLAKPAYVLFNSNGMGYGLFPTDKNITAGLYNIASPLQRATAYIAAYENMLAGRYFKPNELLQLFTKGLTVEKNEMNLRMLTGYIGNIYWEFLQPTERLKMATTVEQSFWTAMQQQATANNKKILFRAYQDAYLTHEAQSNIYNIWQQKQPPLGVKLTEDDYTSLAFSVALRSDTTTHILKQQEDRITNTDRKKRIEFLMPALSLDPQERDAFFASLADRKNRGKEAWVTAALAYLNHPLRQSTSIKYLPKSLDLVEEIQRTGDVFFPQSWLGSILSSYQSKEAAQIVRDFLKAHPNYNPKLKDKILQSSDNLFRAEKLLDQATHYVILRHSNHYPPFMTWH</sequence>
<dbReference type="EMBL" id="MPPL01000001">
    <property type="protein sequence ID" value="OKS85638.1"/>
    <property type="molecule type" value="Genomic_DNA"/>
</dbReference>
<dbReference type="CDD" id="cd09602">
    <property type="entry name" value="M1_APN"/>
    <property type="match status" value="1"/>
</dbReference>
<dbReference type="STRING" id="1302689.RG47T_1084"/>
<evidence type="ECO:0000313" key="16">
    <source>
        <dbReference type="Proteomes" id="UP000186720"/>
    </source>
</evidence>
<dbReference type="PANTHER" id="PTHR11533">
    <property type="entry name" value="PROTEASE M1 ZINC METALLOPROTEASE"/>
    <property type="match status" value="1"/>
</dbReference>
<keyword evidence="12" id="KW-0732">Signal</keyword>
<gene>
    <name evidence="15" type="ORF">RG47T_1084</name>
</gene>
<evidence type="ECO:0000256" key="3">
    <source>
        <dbReference type="ARBA" id="ARBA00010136"/>
    </source>
</evidence>
<accession>A0A1Q5ZVC5</accession>
<name>A0A1Q5ZVC5_9SPHI</name>
<dbReference type="InterPro" id="IPR014782">
    <property type="entry name" value="Peptidase_M1_dom"/>
</dbReference>
<dbReference type="GO" id="GO:0005737">
    <property type="term" value="C:cytoplasm"/>
    <property type="evidence" value="ECO:0007669"/>
    <property type="project" value="TreeGrafter"/>
</dbReference>
<evidence type="ECO:0000256" key="2">
    <source>
        <dbReference type="ARBA" id="ARBA00001947"/>
    </source>
</evidence>
<dbReference type="GO" id="GO:0070006">
    <property type="term" value="F:metalloaminopeptidase activity"/>
    <property type="evidence" value="ECO:0007669"/>
    <property type="project" value="TreeGrafter"/>
</dbReference>
<evidence type="ECO:0000256" key="4">
    <source>
        <dbReference type="ARBA" id="ARBA00012564"/>
    </source>
</evidence>
<dbReference type="GO" id="GO:0006508">
    <property type="term" value="P:proteolysis"/>
    <property type="evidence" value="ECO:0007669"/>
    <property type="project" value="UniProtKB-KW"/>
</dbReference>
<dbReference type="PANTHER" id="PTHR11533:SF174">
    <property type="entry name" value="PUROMYCIN-SENSITIVE AMINOPEPTIDASE-RELATED"/>
    <property type="match status" value="1"/>
</dbReference>
<protein>
    <recommendedName>
        <fullName evidence="5">Aminopeptidase N</fullName>
        <ecNumber evidence="4">3.4.11.2</ecNumber>
    </recommendedName>
</protein>
<evidence type="ECO:0000256" key="8">
    <source>
        <dbReference type="ARBA" id="ARBA00022723"/>
    </source>
</evidence>
<keyword evidence="9" id="KW-0378">Hydrolase</keyword>
<evidence type="ECO:0000256" key="1">
    <source>
        <dbReference type="ARBA" id="ARBA00000098"/>
    </source>
</evidence>
<dbReference type="GO" id="GO:0008270">
    <property type="term" value="F:zinc ion binding"/>
    <property type="evidence" value="ECO:0007669"/>
    <property type="project" value="InterPro"/>
</dbReference>
<evidence type="ECO:0000313" key="15">
    <source>
        <dbReference type="EMBL" id="OKS85638.1"/>
    </source>
</evidence>
<dbReference type="GO" id="GO:0016285">
    <property type="term" value="F:alanyl aminopeptidase activity"/>
    <property type="evidence" value="ECO:0007669"/>
    <property type="project" value="UniProtKB-EC"/>
</dbReference>
<dbReference type="EC" id="3.4.11.2" evidence="4"/>
<evidence type="ECO:0000256" key="10">
    <source>
        <dbReference type="ARBA" id="ARBA00022833"/>
    </source>
</evidence>
<dbReference type="GO" id="GO:0005615">
    <property type="term" value="C:extracellular space"/>
    <property type="evidence" value="ECO:0007669"/>
    <property type="project" value="TreeGrafter"/>
</dbReference>
<organism evidence="15 16">
    <name type="scientific">Mucilaginibacter polytrichastri</name>
    <dbReference type="NCBI Taxonomy" id="1302689"/>
    <lineage>
        <taxon>Bacteria</taxon>
        <taxon>Pseudomonadati</taxon>
        <taxon>Bacteroidota</taxon>
        <taxon>Sphingobacteriia</taxon>
        <taxon>Sphingobacteriales</taxon>
        <taxon>Sphingobacteriaceae</taxon>
        <taxon>Mucilaginibacter</taxon>
    </lineage>
</organism>
<dbReference type="InterPro" id="IPR001930">
    <property type="entry name" value="Peptidase_M1"/>
</dbReference>